<dbReference type="Proteomes" id="UP000593568">
    <property type="component" value="Unassembled WGS sequence"/>
</dbReference>
<dbReference type="SUPFAM" id="SSF53098">
    <property type="entry name" value="Ribonuclease H-like"/>
    <property type="match status" value="1"/>
</dbReference>
<evidence type="ECO:0000259" key="1">
    <source>
        <dbReference type="Pfam" id="PF13456"/>
    </source>
</evidence>
<organism evidence="2 3">
    <name type="scientific">Gossypium trilobum</name>
    <dbReference type="NCBI Taxonomy" id="34281"/>
    <lineage>
        <taxon>Eukaryota</taxon>
        <taxon>Viridiplantae</taxon>
        <taxon>Streptophyta</taxon>
        <taxon>Embryophyta</taxon>
        <taxon>Tracheophyta</taxon>
        <taxon>Spermatophyta</taxon>
        <taxon>Magnoliopsida</taxon>
        <taxon>eudicotyledons</taxon>
        <taxon>Gunneridae</taxon>
        <taxon>Pentapetalae</taxon>
        <taxon>rosids</taxon>
        <taxon>malvids</taxon>
        <taxon>Malvales</taxon>
        <taxon>Malvaceae</taxon>
        <taxon>Malvoideae</taxon>
        <taxon>Gossypium</taxon>
    </lineage>
</organism>
<sequence>MRDHNREWILGYNHYLGECSVFEAELWGILDGLLLIHGRDIDKVIIFIDSLVVVKAIQDGQLSDLNFVLVRRIFQVLKHIGHWRLRYVPREENKAADFLAKMASDKKEGVQIFDEVPRELIVSSQSLI</sequence>
<comment type="caution">
    <text evidence="2">The sequence shown here is derived from an EMBL/GenBank/DDBJ whole genome shotgun (WGS) entry which is preliminary data.</text>
</comment>
<dbReference type="InterPro" id="IPR012337">
    <property type="entry name" value="RNaseH-like_sf"/>
</dbReference>
<dbReference type="InterPro" id="IPR036397">
    <property type="entry name" value="RNaseH_sf"/>
</dbReference>
<protein>
    <recommendedName>
        <fullName evidence="1">RNase H type-1 domain-containing protein</fullName>
    </recommendedName>
</protein>
<dbReference type="InterPro" id="IPR044730">
    <property type="entry name" value="RNase_H-like_dom_plant"/>
</dbReference>
<reference evidence="2 3" key="1">
    <citation type="journal article" date="2019" name="Genome Biol. Evol.">
        <title>Insights into the evolution of the New World diploid cottons (Gossypium, subgenus Houzingenia) based on genome sequencing.</title>
        <authorList>
            <person name="Grover C.E."/>
            <person name="Arick M.A. 2nd"/>
            <person name="Thrash A."/>
            <person name="Conover J.L."/>
            <person name="Sanders W.S."/>
            <person name="Peterson D.G."/>
            <person name="Frelichowski J.E."/>
            <person name="Scheffler J.A."/>
            <person name="Scheffler B.E."/>
            <person name="Wendel J.F."/>
        </authorList>
    </citation>
    <scope>NUCLEOTIDE SEQUENCE [LARGE SCALE GENOMIC DNA]</scope>
    <source>
        <strain evidence="2">8</strain>
        <tissue evidence="2">Leaf</tissue>
    </source>
</reference>
<dbReference type="AlphaFoldDB" id="A0A7J9F831"/>
<keyword evidence="3" id="KW-1185">Reference proteome</keyword>
<feature type="domain" description="RNase H type-1" evidence="1">
    <location>
        <begin position="1"/>
        <end position="103"/>
    </location>
</feature>
<dbReference type="Pfam" id="PF13456">
    <property type="entry name" value="RVT_3"/>
    <property type="match status" value="1"/>
</dbReference>
<dbReference type="GO" id="GO:0004523">
    <property type="term" value="F:RNA-DNA hybrid ribonuclease activity"/>
    <property type="evidence" value="ECO:0007669"/>
    <property type="project" value="InterPro"/>
</dbReference>
<gene>
    <name evidence="2" type="ORF">Gotri_002362</name>
</gene>
<proteinExistence type="predicted"/>
<dbReference type="InterPro" id="IPR053151">
    <property type="entry name" value="RNase_H-like"/>
</dbReference>
<dbReference type="InterPro" id="IPR002156">
    <property type="entry name" value="RNaseH_domain"/>
</dbReference>
<dbReference type="GO" id="GO:0003676">
    <property type="term" value="F:nucleic acid binding"/>
    <property type="evidence" value="ECO:0007669"/>
    <property type="project" value="InterPro"/>
</dbReference>
<dbReference type="PANTHER" id="PTHR47723">
    <property type="entry name" value="OS05G0353850 PROTEIN"/>
    <property type="match status" value="1"/>
</dbReference>
<dbReference type="PANTHER" id="PTHR47723:SF19">
    <property type="entry name" value="POLYNUCLEOTIDYL TRANSFERASE, RIBONUCLEASE H-LIKE SUPERFAMILY PROTEIN"/>
    <property type="match status" value="1"/>
</dbReference>
<dbReference type="CDD" id="cd06222">
    <property type="entry name" value="RNase_H_like"/>
    <property type="match status" value="1"/>
</dbReference>
<name>A0A7J9F831_9ROSI</name>
<evidence type="ECO:0000313" key="2">
    <source>
        <dbReference type="EMBL" id="MBA0781436.1"/>
    </source>
</evidence>
<evidence type="ECO:0000313" key="3">
    <source>
        <dbReference type="Proteomes" id="UP000593568"/>
    </source>
</evidence>
<accession>A0A7J9F831</accession>
<dbReference type="Gene3D" id="3.30.420.10">
    <property type="entry name" value="Ribonuclease H-like superfamily/Ribonuclease H"/>
    <property type="match status" value="1"/>
</dbReference>
<dbReference type="EMBL" id="JABEZW010000012">
    <property type="protein sequence ID" value="MBA0781436.1"/>
    <property type="molecule type" value="Genomic_DNA"/>
</dbReference>